<dbReference type="EMBL" id="ASPP01039325">
    <property type="protein sequence ID" value="ETO01069.1"/>
    <property type="molecule type" value="Genomic_DNA"/>
</dbReference>
<name>X6LHI5_RETFI</name>
<feature type="coiled-coil region" evidence="1">
    <location>
        <begin position="285"/>
        <end position="319"/>
    </location>
</feature>
<organism evidence="2 3">
    <name type="scientific">Reticulomyxa filosa</name>
    <dbReference type="NCBI Taxonomy" id="46433"/>
    <lineage>
        <taxon>Eukaryota</taxon>
        <taxon>Sar</taxon>
        <taxon>Rhizaria</taxon>
        <taxon>Retaria</taxon>
        <taxon>Foraminifera</taxon>
        <taxon>Monothalamids</taxon>
        <taxon>Reticulomyxidae</taxon>
        <taxon>Reticulomyxa</taxon>
    </lineage>
</organism>
<gene>
    <name evidence="2" type="ORF">RFI_36371</name>
</gene>
<proteinExistence type="predicted"/>
<protein>
    <submittedName>
        <fullName evidence="2">Uncharacterized protein</fullName>
    </submittedName>
</protein>
<accession>X6LHI5</accession>
<feature type="non-terminal residue" evidence="2">
    <location>
        <position position="1"/>
    </location>
</feature>
<comment type="caution">
    <text evidence="2">The sequence shown here is derived from an EMBL/GenBank/DDBJ whole genome shotgun (WGS) entry which is preliminary data.</text>
</comment>
<keyword evidence="1" id="KW-0175">Coiled coil</keyword>
<dbReference type="AlphaFoldDB" id="X6LHI5"/>
<evidence type="ECO:0000313" key="3">
    <source>
        <dbReference type="Proteomes" id="UP000023152"/>
    </source>
</evidence>
<reference evidence="2 3" key="1">
    <citation type="journal article" date="2013" name="Curr. Biol.">
        <title>The Genome of the Foraminiferan Reticulomyxa filosa.</title>
        <authorList>
            <person name="Glockner G."/>
            <person name="Hulsmann N."/>
            <person name="Schleicher M."/>
            <person name="Noegel A.A."/>
            <person name="Eichinger L."/>
            <person name="Gallinger C."/>
            <person name="Pawlowski J."/>
            <person name="Sierra R."/>
            <person name="Euteneuer U."/>
            <person name="Pillet L."/>
            <person name="Moustafa A."/>
            <person name="Platzer M."/>
            <person name="Groth M."/>
            <person name="Szafranski K."/>
            <person name="Schliwa M."/>
        </authorList>
    </citation>
    <scope>NUCLEOTIDE SEQUENCE [LARGE SCALE GENOMIC DNA]</scope>
</reference>
<evidence type="ECO:0000313" key="2">
    <source>
        <dbReference type="EMBL" id="ETO01069.1"/>
    </source>
</evidence>
<keyword evidence="3" id="KW-1185">Reference proteome</keyword>
<sequence length="330" mass="38841">YGEFVQNQLRWLDYTEISSALNIDTNEFVEKVEVIVSRLYEINKLEKNHPVIFAFFPQDMTKQFHSKLENIWWNLSDDIMKLEKQSNLPALKSKLFVIKILSTLDEYTKSNCKFRDLFLKHQEAQFNNVIDTRTVLKYMEEHRYIDVAAEMSKINQRKEGDEQVEKVLEELKSSLSRSLKGLAKNTMMKMVKLGDNEVDLDEAIEDAKNFVFKYVEKNTKEEIEKIESETKSSIQMWMLKVVATVKAAINCYNFREAEEKIKLIRKITRILGNRFEQISSDDSKEEKVMEKIGKISNSVDQLEQQLQKVLETVVEKYKNIDLKTAKFNPY</sequence>
<feature type="non-terminal residue" evidence="2">
    <location>
        <position position="330"/>
    </location>
</feature>
<dbReference type="Proteomes" id="UP000023152">
    <property type="component" value="Unassembled WGS sequence"/>
</dbReference>
<evidence type="ECO:0000256" key="1">
    <source>
        <dbReference type="SAM" id="Coils"/>
    </source>
</evidence>